<dbReference type="InterPro" id="IPR006207">
    <property type="entry name" value="Cys_knot_C"/>
</dbReference>
<dbReference type="Pfam" id="PF08742">
    <property type="entry name" value="C8"/>
    <property type="match status" value="4"/>
</dbReference>
<dbReference type="SMART" id="SM00216">
    <property type="entry name" value="VWD"/>
    <property type="match status" value="4"/>
</dbReference>
<evidence type="ECO:0000256" key="6">
    <source>
        <dbReference type="ARBA" id="ARBA00023180"/>
    </source>
</evidence>
<dbReference type="CDD" id="cd19941">
    <property type="entry name" value="TIL"/>
    <property type="match status" value="3"/>
</dbReference>
<keyword evidence="12" id="KW-1185">Reference proteome</keyword>
<dbReference type="SMART" id="SM00041">
    <property type="entry name" value="CT"/>
    <property type="match status" value="1"/>
</dbReference>
<feature type="region of interest" description="Disordered" evidence="8">
    <location>
        <begin position="1027"/>
        <end position="1071"/>
    </location>
</feature>
<feature type="domain" description="VWFD" evidence="10">
    <location>
        <begin position="724"/>
        <end position="881"/>
    </location>
</feature>
<dbReference type="PANTHER" id="PTHR11339">
    <property type="entry name" value="EXTRACELLULAR MATRIX GLYCOPROTEIN RELATED"/>
    <property type="match status" value="1"/>
</dbReference>
<dbReference type="FunFam" id="2.10.25.10:FF:000153">
    <property type="entry name" value="MUC5B isoform 1"/>
    <property type="match status" value="1"/>
</dbReference>
<dbReference type="InterPro" id="IPR002919">
    <property type="entry name" value="TIL_dom"/>
</dbReference>
<dbReference type="GO" id="GO:0031012">
    <property type="term" value="C:extracellular matrix"/>
    <property type="evidence" value="ECO:0007669"/>
    <property type="project" value="TreeGrafter"/>
</dbReference>
<keyword evidence="3" id="KW-0732">Signal</keyword>
<dbReference type="PROSITE" id="PS51233">
    <property type="entry name" value="VWFD"/>
    <property type="match status" value="3"/>
</dbReference>
<dbReference type="InterPro" id="IPR001846">
    <property type="entry name" value="VWF_type-D"/>
</dbReference>
<keyword evidence="2" id="KW-0964">Secreted</keyword>
<dbReference type="FunFam" id="2.10.25.10:FF:000674">
    <property type="entry name" value="Mucin-2"/>
    <property type="match status" value="1"/>
</dbReference>
<dbReference type="Gene3D" id="2.10.25.10">
    <property type="entry name" value="Laminin"/>
    <property type="match status" value="3"/>
</dbReference>
<dbReference type="Pfam" id="PF00094">
    <property type="entry name" value="VWD"/>
    <property type="match status" value="5"/>
</dbReference>
<feature type="disulfide bond" evidence="7">
    <location>
        <begin position="1703"/>
        <end position="1752"/>
    </location>
</feature>
<evidence type="ECO:0000313" key="11">
    <source>
        <dbReference type="Ensembl" id="ENSKMAP00000028645.1"/>
    </source>
</evidence>
<evidence type="ECO:0000256" key="8">
    <source>
        <dbReference type="SAM" id="MobiDB-lite"/>
    </source>
</evidence>
<reference evidence="11" key="2">
    <citation type="submission" date="2025-09" db="UniProtKB">
        <authorList>
            <consortium name="Ensembl"/>
        </authorList>
    </citation>
    <scope>IDENTIFICATION</scope>
</reference>
<dbReference type="GeneTree" id="ENSGT00940000164871"/>
<evidence type="ECO:0008006" key="13">
    <source>
        <dbReference type="Google" id="ProtNLM"/>
    </source>
</evidence>
<dbReference type="STRING" id="37003.ENSKMAP00000028645"/>
<accession>A0A3Q3BFU2</accession>
<proteinExistence type="predicted"/>
<dbReference type="SMART" id="SM00832">
    <property type="entry name" value="C8"/>
    <property type="match status" value="4"/>
</dbReference>
<evidence type="ECO:0000256" key="5">
    <source>
        <dbReference type="ARBA" id="ARBA00023157"/>
    </source>
</evidence>
<dbReference type="Proteomes" id="UP000264800">
    <property type="component" value="Unplaced"/>
</dbReference>
<dbReference type="InterPro" id="IPR014853">
    <property type="entry name" value="VWF/SSPO/ZAN-like_Cys-rich_dom"/>
</dbReference>
<dbReference type="PANTHER" id="PTHR11339:SF371">
    <property type="entry name" value="MUCIN-2"/>
    <property type="match status" value="1"/>
</dbReference>
<evidence type="ECO:0000259" key="10">
    <source>
        <dbReference type="PROSITE" id="PS51233"/>
    </source>
</evidence>
<feature type="domain" description="VWFD" evidence="10">
    <location>
        <begin position="1194"/>
        <end position="1356"/>
    </location>
</feature>
<evidence type="ECO:0000256" key="3">
    <source>
        <dbReference type="ARBA" id="ARBA00022729"/>
    </source>
</evidence>
<dbReference type="InterPro" id="IPR036084">
    <property type="entry name" value="Ser_inhib-like_sf"/>
</dbReference>
<dbReference type="PROSITE" id="PS01208">
    <property type="entry name" value="VWFC_1"/>
    <property type="match status" value="1"/>
</dbReference>
<dbReference type="InterPro" id="IPR001007">
    <property type="entry name" value="VWF_dom"/>
</dbReference>
<evidence type="ECO:0000256" key="4">
    <source>
        <dbReference type="ARBA" id="ARBA00022737"/>
    </source>
</evidence>
<feature type="domain" description="CTCK" evidence="9">
    <location>
        <begin position="1675"/>
        <end position="1780"/>
    </location>
</feature>
<evidence type="ECO:0000259" key="9">
    <source>
        <dbReference type="PROSITE" id="PS01225"/>
    </source>
</evidence>
<dbReference type="GO" id="GO:0005615">
    <property type="term" value="C:extracellular space"/>
    <property type="evidence" value="ECO:0007669"/>
    <property type="project" value="TreeGrafter"/>
</dbReference>
<keyword evidence="5 7" id="KW-1015">Disulfide bond</keyword>
<comment type="subcellular location">
    <subcellularLocation>
        <location evidence="1">Secreted</location>
    </subcellularLocation>
</comment>
<name>A0A3Q3BFU2_KRYMA</name>
<evidence type="ECO:0000256" key="2">
    <source>
        <dbReference type="ARBA" id="ARBA00022525"/>
    </source>
</evidence>
<dbReference type="SUPFAM" id="SSF57567">
    <property type="entry name" value="Serine protease inhibitors"/>
    <property type="match status" value="2"/>
</dbReference>
<reference evidence="11" key="1">
    <citation type="submission" date="2025-08" db="UniProtKB">
        <authorList>
            <consortium name="Ensembl"/>
        </authorList>
    </citation>
    <scope>IDENTIFICATION</scope>
</reference>
<dbReference type="Ensembl" id="ENSKMAT00000029004.1">
    <property type="protein sequence ID" value="ENSKMAP00000028645.1"/>
    <property type="gene ID" value="ENSKMAG00000021226.1"/>
</dbReference>
<sequence length="1796" mass="202333">VFFCYQVGNHMSKICSTWGRDHVKTFDGEVYQFPGMCEYKLATDCHESFNKFSVHIRREEDDGNITISYVVVTINDRRFYFSKSLVTEDSKPNKKFSKNNNCFLHYLYYLLRLSRAGRKISPIEFGNSHKVLLPNDDCKDPYEKQEDSEEDMDVPDSFCKEMLQSNTWGSCTDLIKPEDYIQACVKDMCTYSNGTRDLCVCSTMSEFSRQCSYAGGKPPNWRKPHFCAKQCPYNMVFEESGSPCMDTCTHQDTSSLCEDHQIDGCFCPPGTVFDDISKRGCIPQSECQCKHGKIYDTGDVYRQGQRNCTCFEGRWKCVSLETPALCSVEEGSHFTTFDGKTFTFHGDCYYTLAKVESKVNLSFLVVFLLVLLQTTFGLHVQIQNFPLMQVYISLDQSYRTKSQGLCGNFNMDLSDDLKTPQGAVEGTSSTFCNSWKAKFMCTDSSDRLDEPCSNSVEIEKYAKHWCNFLRSSNSSFTKCHSEVNPDIYYKRCIYSSCNCEKSEDCLCSVLFSYAHACAAKGVFLKAIGKDVSKQTKCPASQVFSYQQQCPKTCRSLASEEQSCTLDPMPVGGCFCPRDRYLNEKDNCVPIEECSCHLFTLPPPSFLIDLMYLKVVPLTCTECQPPKVFFNCSTASPENRRRQQCPRTCLNLDLDECDSTECTSGCMCPPNHIEDGRGSCVKDEKDCPCQHNHRFYSPKQQVHENCRTLTCKDGKWETTERKCSGTCIIYGSGHHITFDQQTYEFQGQCPYVAVKVNSWKENSDSMYFRNYAQIQLGRTEIKLTDGTYEEAELDSNSSSSITYNIRRVGLYLLVETSIGLTVIWDRKTYFQIHLEPEHRNEVCGLCGNFDGNGQNDYMAQNQMLESDPIKFANSWETSSSCPDVKNLVDACEKEPNRFPWAKMKCSILKGDAFKDCHTKVDPNPFYENCVKDSCACDTGGDCECFCSAVAAYAQACNEADVSIEWRTPDICRKWIQCVLSMCFNVAGFVGCYPTCPEDWPIFDEKTQTCTNICTTSTTTTTVTPTTTIESTTTTITPTPSTTTTITTTTSTRSTTTPTTTTESPTTSSTTITPTTITTTTITTTSPTPCIYSPCQWSEWYDVDNPDKNKSDYETYKNITKNNKQICSKPEKIDCRSQNETFYFCNCTMAKCVENNTIEIVPYECPPLQQLTCANGKSPVLVYDEYHCCQHYECDCECEGWGDPHYITFDGFYYSYQGNCTYALMKEIIPKHDLQIHIDNVLCDPTEDVSCPRSLIIYYGSQHIKLKNHNLNGRPNLKVTQENINLVLEIPRLRVVVQFGRSGFSVTLPYQYFGGNTQGHCGTCTNNQDDDCKLPEGGLAKSCAVMADYWVSLIYPLYFIFHHSVFEECHSLVSPDNFYTGCVFDSCHVKNPAIECTSLEVYAAACAEAGVCIYWRNHTSQCGTKISLAIRYFCGLFTLSPNDPKMNFTTEGCFCPEGMKLFNKESDICVKSCGKCTKSPTLVLSFQLNETFEYKCQNCVCNEFTKTVTCKDKVCPTLNIQSCSGEGFILVNETDPSDPCCTVYDCRKTCNILNGTCSIGFRPTVSVPEGKCCPVNKCGELFDSPGSAVPGNKCETCICSRESSSQGLLSITCEKQICNKTCEMVSTIIAFPYSLTGNKCENHTCFRSGKTFTAISSQIVCPPVQESNCQPVTNGCCKTCEYDLFLSFHLKRLLTMKTRIRHKGCESEQEVDMPYCEGSCNTFSKYSELVAGMNQTCSCCKEMRFRNNTVDLKCHGEHGVHGVVSYTYMLVEECGCSLSECTPAAEHSARRKRSFTLV</sequence>
<feature type="domain" description="VWFD" evidence="10">
    <location>
        <begin position="13"/>
        <end position="442"/>
    </location>
</feature>
<protein>
    <recommendedName>
        <fullName evidence="13">Mucin 2, oligomeric mucus/gel-forming</fullName>
    </recommendedName>
</protein>
<keyword evidence="4" id="KW-0677">Repeat</keyword>
<dbReference type="Pfam" id="PF01826">
    <property type="entry name" value="TIL"/>
    <property type="match status" value="1"/>
</dbReference>
<evidence type="ECO:0000256" key="1">
    <source>
        <dbReference type="ARBA" id="ARBA00004613"/>
    </source>
</evidence>
<dbReference type="InterPro" id="IPR050780">
    <property type="entry name" value="Mucin_vWF_Thrombospondin_sf"/>
</dbReference>
<keyword evidence="6" id="KW-0325">Glycoprotein</keyword>
<evidence type="ECO:0000256" key="7">
    <source>
        <dbReference type="PROSITE-ProRule" id="PRU00039"/>
    </source>
</evidence>
<dbReference type="OMA" id="CCSINCP"/>
<evidence type="ECO:0000313" key="12">
    <source>
        <dbReference type="Proteomes" id="UP000264800"/>
    </source>
</evidence>
<comment type="caution">
    <text evidence="7">Lacks conserved residue(s) required for the propagation of feature annotation.</text>
</comment>
<dbReference type="SMART" id="SM00215">
    <property type="entry name" value="VWC_out"/>
    <property type="match status" value="2"/>
</dbReference>
<dbReference type="PROSITE" id="PS01225">
    <property type="entry name" value="CTCK_2"/>
    <property type="match status" value="1"/>
</dbReference>
<organism evidence="11 12">
    <name type="scientific">Kryptolebias marmoratus</name>
    <name type="common">Mangrove killifish</name>
    <name type="synonym">Rivulus marmoratus</name>
    <dbReference type="NCBI Taxonomy" id="37003"/>
    <lineage>
        <taxon>Eukaryota</taxon>
        <taxon>Metazoa</taxon>
        <taxon>Chordata</taxon>
        <taxon>Craniata</taxon>
        <taxon>Vertebrata</taxon>
        <taxon>Euteleostomi</taxon>
        <taxon>Actinopterygii</taxon>
        <taxon>Neopterygii</taxon>
        <taxon>Teleostei</taxon>
        <taxon>Neoteleostei</taxon>
        <taxon>Acanthomorphata</taxon>
        <taxon>Ovalentaria</taxon>
        <taxon>Atherinomorphae</taxon>
        <taxon>Cyprinodontiformes</taxon>
        <taxon>Rivulidae</taxon>
        <taxon>Kryptolebias</taxon>
    </lineage>
</organism>